<dbReference type="PANTHER" id="PTHR12770:SF31">
    <property type="entry name" value="RUS FAMILY MEMBER 1"/>
    <property type="match status" value="1"/>
</dbReference>
<dbReference type="Pfam" id="PF24160">
    <property type="entry name" value="UVB_sens_C"/>
    <property type="match status" value="1"/>
</dbReference>
<name>A0ABN7AWH7_9HEMI</name>
<evidence type="ECO:0000256" key="1">
    <source>
        <dbReference type="ARBA" id="ARBA00004370"/>
    </source>
</evidence>
<protein>
    <submittedName>
        <fullName evidence="8">Vitamin B6 photo-protection and homoeostasis</fullName>
    </submittedName>
</protein>
<evidence type="ECO:0000259" key="7">
    <source>
        <dbReference type="Pfam" id="PF24160"/>
    </source>
</evidence>
<dbReference type="Proteomes" id="UP001307889">
    <property type="component" value="Chromosome 6"/>
</dbReference>
<evidence type="ECO:0000256" key="2">
    <source>
        <dbReference type="ARBA" id="ARBA00007558"/>
    </source>
</evidence>
<evidence type="ECO:0000259" key="6">
    <source>
        <dbReference type="Pfam" id="PF04884"/>
    </source>
</evidence>
<comment type="subcellular location">
    <subcellularLocation>
        <location evidence="1">Membrane</location>
    </subcellularLocation>
</comment>
<dbReference type="PANTHER" id="PTHR12770">
    <property type="entry name" value="RUS1 FAMILY PROTEIN C16ORF58"/>
    <property type="match status" value="1"/>
</dbReference>
<gene>
    <name evidence="8" type="ORF">NTJ_08681</name>
</gene>
<reference evidence="8 9" key="1">
    <citation type="submission" date="2023-09" db="EMBL/GenBank/DDBJ databases">
        <title>Nesidiocoris tenuis whole genome shotgun sequence.</title>
        <authorList>
            <person name="Shibata T."/>
            <person name="Shimoda M."/>
            <person name="Kobayashi T."/>
            <person name="Uehara T."/>
        </authorList>
    </citation>
    <scope>NUCLEOTIDE SEQUENCE [LARGE SCALE GENOMIC DNA]</scope>
    <source>
        <strain evidence="8 9">Japan</strain>
    </source>
</reference>
<keyword evidence="4" id="KW-1133">Transmembrane helix</keyword>
<dbReference type="Pfam" id="PF04884">
    <property type="entry name" value="UVB_sens_prot"/>
    <property type="match status" value="1"/>
</dbReference>
<organism evidence="8 9">
    <name type="scientific">Nesidiocoris tenuis</name>
    <dbReference type="NCBI Taxonomy" id="355587"/>
    <lineage>
        <taxon>Eukaryota</taxon>
        <taxon>Metazoa</taxon>
        <taxon>Ecdysozoa</taxon>
        <taxon>Arthropoda</taxon>
        <taxon>Hexapoda</taxon>
        <taxon>Insecta</taxon>
        <taxon>Pterygota</taxon>
        <taxon>Neoptera</taxon>
        <taxon>Paraneoptera</taxon>
        <taxon>Hemiptera</taxon>
        <taxon>Heteroptera</taxon>
        <taxon>Panheteroptera</taxon>
        <taxon>Cimicomorpha</taxon>
        <taxon>Miridae</taxon>
        <taxon>Dicyphina</taxon>
        <taxon>Nesidiocoris</taxon>
    </lineage>
</organism>
<evidence type="ECO:0000256" key="3">
    <source>
        <dbReference type="ARBA" id="ARBA00022692"/>
    </source>
</evidence>
<keyword evidence="5" id="KW-0472">Membrane</keyword>
<dbReference type="InterPro" id="IPR055412">
    <property type="entry name" value="UVB_sens_C"/>
</dbReference>
<evidence type="ECO:0000313" key="9">
    <source>
        <dbReference type="Proteomes" id="UP001307889"/>
    </source>
</evidence>
<comment type="similarity">
    <text evidence="2">Belongs to the RUS1 family.</text>
</comment>
<keyword evidence="3" id="KW-0812">Transmembrane</keyword>
<accession>A0ABN7AWH7</accession>
<dbReference type="InterPro" id="IPR054549">
    <property type="entry name" value="UVB_sens_RUS_dom"/>
</dbReference>
<dbReference type="EMBL" id="AP028914">
    <property type="protein sequence ID" value="BES95869.1"/>
    <property type="molecule type" value="Genomic_DNA"/>
</dbReference>
<sequence>MQPKSGMGLRKIGEFVTGFYKSVLITETDGHSSNDVAYLKYSDAVSEVFQQQQCNKNAVLKLNLSLEPKRTIRQKLADTLKGIFLPEGYPESVSQDYTEYQMWDTLQACASTITGTLSTKVILESVGVGKNEASAVSAAVTWNIKQSSGMLAGIVFAWLVSSGLDMNCKRWRLFADVVNDLAMCIELIVLPFFFDSALPILCVSTALKALVGVAGGATRAAITQHQAINQNMGDVSAKDGSQETCVNLISTFLGLGLISLVSDLRLTWGVFFVLTLLHIFANYRAVKCLNFKFFNEARLAIAVEEYLTNERVPSPDEANQKEPVFVLGRPKRKWLGSHRILVGRPLDVLTSPEVIATFQLQFLTHLYKNRNFIIFLNCRRDETMVGLSKDHSQRDLVEAYFHAICLTLAVKGAEKLIISKKDAACQSSSLRQEILDASTAERRDDVKQQMDFSLIMKIDKIASSHAEKFISRAVELGWELDKTQLPDGKWRASWRMDDF</sequence>
<dbReference type="InterPro" id="IPR006968">
    <property type="entry name" value="RUS_fam"/>
</dbReference>
<keyword evidence="9" id="KW-1185">Reference proteome</keyword>
<evidence type="ECO:0000313" key="8">
    <source>
        <dbReference type="EMBL" id="BES95869.1"/>
    </source>
</evidence>
<feature type="domain" description="Protein root UVB sensitive/RUS" evidence="6">
    <location>
        <begin position="73"/>
        <end position="309"/>
    </location>
</feature>
<proteinExistence type="inferred from homology"/>
<feature type="domain" description="Root UVB sensitive protein C-terminal" evidence="7">
    <location>
        <begin position="311"/>
        <end position="494"/>
    </location>
</feature>
<evidence type="ECO:0000256" key="5">
    <source>
        <dbReference type="ARBA" id="ARBA00023136"/>
    </source>
</evidence>
<evidence type="ECO:0000256" key="4">
    <source>
        <dbReference type="ARBA" id="ARBA00022989"/>
    </source>
</evidence>